<reference evidence="2" key="1">
    <citation type="submission" date="2021-06" db="EMBL/GenBank/DDBJ databases">
        <authorList>
            <person name="Kallberg Y."/>
            <person name="Tangrot J."/>
            <person name="Rosling A."/>
        </authorList>
    </citation>
    <scope>NUCLEOTIDE SEQUENCE</scope>
    <source>
        <strain evidence="2">AZ414A</strain>
    </source>
</reference>
<evidence type="ECO:0000256" key="1">
    <source>
        <dbReference type="SAM" id="MobiDB-lite"/>
    </source>
</evidence>
<dbReference type="Proteomes" id="UP000789706">
    <property type="component" value="Unassembled WGS sequence"/>
</dbReference>
<sequence length="133" mass="15149">MSEQSSSSTMKQTWRGLIKNENRKRIVAILFKTMELSGLSDTEKFQKAKKWEEDSLKNASSGAQYKLFIESKIPIPRLPRAPEPPKKRRDQLIQQQQQSAAPNSGTKRGHDEMDNDNGDNNQAESSKKRNTSD</sequence>
<evidence type="ECO:0000313" key="2">
    <source>
        <dbReference type="EMBL" id="CAG8468627.1"/>
    </source>
</evidence>
<name>A0A9N8Z0U3_9GLOM</name>
<protein>
    <submittedName>
        <fullName evidence="2">1512_t:CDS:1</fullName>
    </submittedName>
</protein>
<keyword evidence="3" id="KW-1185">Reference proteome</keyword>
<comment type="caution">
    <text evidence="2">The sequence shown here is derived from an EMBL/GenBank/DDBJ whole genome shotgun (WGS) entry which is preliminary data.</text>
</comment>
<evidence type="ECO:0000313" key="3">
    <source>
        <dbReference type="Proteomes" id="UP000789706"/>
    </source>
</evidence>
<gene>
    <name evidence="2" type="ORF">DEBURN_LOCUS3048</name>
</gene>
<dbReference type="EMBL" id="CAJVPK010000182">
    <property type="protein sequence ID" value="CAG8468627.1"/>
    <property type="molecule type" value="Genomic_DNA"/>
</dbReference>
<proteinExistence type="predicted"/>
<organism evidence="2 3">
    <name type="scientific">Diversispora eburnea</name>
    <dbReference type="NCBI Taxonomy" id="1213867"/>
    <lineage>
        <taxon>Eukaryota</taxon>
        <taxon>Fungi</taxon>
        <taxon>Fungi incertae sedis</taxon>
        <taxon>Mucoromycota</taxon>
        <taxon>Glomeromycotina</taxon>
        <taxon>Glomeromycetes</taxon>
        <taxon>Diversisporales</taxon>
        <taxon>Diversisporaceae</taxon>
        <taxon>Diversispora</taxon>
    </lineage>
</organism>
<feature type="region of interest" description="Disordered" evidence="1">
    <location>
        <begin position="72"/>
        <end position="133"/>
    </location>
</feature>
<accession>A0A9N8Z0U3</accession>
<dbReference type="AlphaFoldDB" id="A0A9N8Z0U3"/>